<protein>
    <submittedName>
        <fullName evidence="1">Uncharacterized protein</fullName>
    </submittedName>
</protein>
<organism evidence="1 2">
    <name type="scientific">Mucilaginibacter ginkgonis</name>
    <dbReference type="NCBI Taxonomy" id="2682091"/>
    <lineage>
        <taxon>Bacteria</taxon>
        <taxon>Pseudomonadati</taxon>
        <taxon>Bacteroidota</taxon>
        <taxon>Sphingobacteriia</taxon>
        <taxon>Sphingobacteriales</taxon>
        <taxon>Sphingobacteriaceae</taxon>
        <taxon>Mucilaginibacter</taxon>
    </lineage>
</organism>
<proteinExistence type="predicted"/>
<dbReference type="AlphaFoldDB" id="A0A6I4IMV0"/>
<dbReference type="EMBL" id="CP066775">
    <property type="protein sequence ID" value="QQL51084.1"/>
    <property type="molecule type" value="Genomic_DNA"/>
</dbReference>
<gene>
    <name evidence="1" type="ORF">GO620_006440</name>
</gene>
<keyword evidence="2" id="KW-1185">Reference proteome</keyword>
<dbReference type="KEGG" id="mgik:GO620_006440"/>
<dbReference type="RefSeq" id="WP_157523657.1">
    <property type="nucleotide sequence ID" value="NZ_CP066775.1"/>
</dbReference>
<evidence type="ECO:0000313" key="1">
    <source>
        <dbReference type="EMBL" id="QQL51084.1"/>
    </source>
</evidence>
<sequence length="67" mass="7620">MELSPNHREALLDVLQQCADDETNIRGVIGRSSHDQLITDACEIDLYLLREKVKIIRQALITNVIDC</sequence>
<reference evidence="1 2" key="1">
    <citation type="submission" date="2020-12" db="EMBL/GenBank/DDBJ databases">
        <title>HMF7856_wgs.fasta genome submission.</title>
        <authorList>
            <person name="Kang H."/>
            <person name="Kim H."/>
            <person name="Joh K."/>
        </authorList>
    </citation>
    <scope>NUCLEOTIDE SEQUENCE [LARGE SCALE GENOMIC DNA]</scope>
    <source>
        <strain evidence="1 2">HMF7856</strain>
    </source>
</reference>
<evidence type="ECO:0000313" key="2">
    <source>
        <dbReference type="Proteomes" id="UP000429232"/>
    </source>
</evidence>
<accession>A0A6I4IMV0</accession>
<dbReference type="Proteomes" id="UP000429232">
    <property type="component" value="Chromosome"/>
</dbReference>
<name>A0A6I4IMV0_9SPHI</name>